<gene>
    <name evidence="1" type="ORF">ACFSKW_42930</name>
</gene>
<comment type="caution">
    <text evidence="1">The sequence shown here is derived from an EMBL/GenBank/DDBJ whole genome shotgun (WGS) entry which is preliminary data.</text>
</comment>
<dbReference type="Proteomes" id="UP001597368">
    <property type="component" value="Unassembled WGS sequence"/>
</dbReference>
<dbReference type="SUPFAM" id="SSF82607">
    <property type="entry name" value="YbaB-like"/>
    <property type="match status" value="1"/>
</dbReference>
<accession>A0ABW4TAU5</accession>
<dbReference type="InterPro" id="IPR036894">
    <property type="entry name" value="YbaB-like_sf"/>
</dbReference>
<dbReference type="RefSeq" id="WP_379580139.1">
    <property type="nucleotide sequence ID" value="NZ_JBHUFV010000061.1"/>
</dbReference>
<dbReference type="Gene3D" id="3.30.1310.10">
    <property type="entry name" value="Nucleoid-associated protein YbaB-like domain"/>
    <property type="match status" value="1"/>
</dbReference>
<organism evidence="1 2">
    <name type="scientific">Nonomuraea mangrovi</name>
    <dbReference type="NCBI Taxonomy" id="2316207"/>
    <lineage>
        <taxon>Bacteria</taxon>
        <taxon>Bacillati</taxon>
        <taxon>Actinomycetota</taxon>
        <taxon>Actinomycetes</taxon>
        <taxon>Streptosporangiales</taxon>
        <taxon>Streptosporangiaceae</taxon>
        <taxon>Nonomuraea</taxon>
    </lineage>
</organism>
<dbReference type="InterPro" id="IPR004401">
    <property type="entry name" value="YbaB/EbfC"/>
</dbReference>
<dbReference type="EMBL" id="JBHUFV010000061">
    <property type="protein sequence ID" value="MFD1938254.1"/>
    <property type="molecule type" value="Genomic_DNA"/>
</dbReference>
<dbReference type="Pfam" id="PF02575">
    <property type="entry name" value="YbaB_DNA_bd"/>
    <property type="match status" value="1"/>
</dbReference>
<evidence type="ECO:0000313" key="2">
    <source>
        <dbReference type="Proteomes" id="UP001597368"/>
    </source>
</evidence>
<evidence type="ECO:0000313" key="1">
    <source>
        <dbReference type="EMBL" id="MFD1938254.1"/>
    </source>
</evidence>
<protein>
    <submittedName>
        <fullName evidence="1">YbaB/EbfC family nucleoid-associated protein</fullName>
    </submittedName>
</protein>
<keyword evidence="2" id="KW-1185">Reference proteome</keyword>
<sequence>MKRDDAFDPVTADIGRLVHEIAGHTEAIAATMLELEHRKLTGSDGTGGVTATVSGTGQLLEVLVTPLAMRELDHVELAEAVREAIDAARVAMADELTEAMNAVTGELPQPDPDHDPFARYLDDLLRG</sequence>
<name>A0ABW4TAU5_9ACTN</name>
<reference evidence="2" key="1">
    <citation type="journal article" date="2019" name="Int. J. Syst. Evol. Microbiol.">
        <title>The Global Catalogue of Microorganisms (GCM) 10K type strain sequencing project: providing services to taxonomists for standard genome sequencing and annotation.</title>
        <authorList>
            <consortium name="The Broad Institute Genomics Platform"/>
            <consortium name="The Broad Institute Genome Sequencing Center for Infectious Disease"/>
            <person name="Wu L."/>
            <person name="Ma J."/>
        </authorList>
    </citation>
    <scope>NUCLEOTIDE SEQUENCE [LARGE SCALE GENOMIC DNA]</scope>
    <source>
        <strain evidence="2">ICMP 6774ER</strain>
    </source>
</reference>
<proteinExistence type="predicted"/>